<feature type="domain" description="Kinesin motor" evidence="11">
    <location>
        <begin position="7"/>
        <end position="352"/>
    </location>
</feature>
<reference evidence="12" key="1">
    <citation type="submission" date="2023-03" db="EMBL/GenBank/DDBJ databases">
        <authorList>
            <person name="Steffen K."/>
            <person name="Cardenas P."/>
        </authorList>
    </citation>
    <scope>NUCLEOTIDE SEQUENCE</scope>
</reference>
<gene>
    <name evidence="12" type="ORF">GBAR_LOCUS21217</name>
</gene>
<dbReference type="PROSITE" id="PS50067">
    <property type="entry name" value="KINESIN_MOTOR_2"/>
    <property type="match status" value="1"/>
</dbReference>
<dbReference type="PROSITE" id="PS00411">
    <property type="entry name" value="KINESIN_MOTOR_1"/>
    <property type="match status" value="1"/>
</dbReference>
<evidence type="ECO:0000256" key="4">
    <source>
        <dbReference type="ARBA" id="ARBA00022840"/>
    </source>
</evidence>
<evidence type="ECO:0000256" key="3">
    <source>
        <dbReference type="ARBA" id="ARBA00022741"/>
    </source>
</evidence>
<dbReference type="Gene3D" id="3.40.850.10">
    <property type="entry name" value="Kinesin motor domain"/>
    <property type="match status" value="1"/>
</dbReference>
<evidence type="ECO:0000256" key="7">
    <source>
        <dbReference type="ARBA" id="ARBA00023212"/>
    </source>
</evidence>
<dbReference type="Pfam" id="PF00225">
    <property type="entry name" value="Kinesin"/>
    <property type="match status" value="1"/>
</dbReference>
<evidence type="ECO:0000256" key="6">
    <source>
        <dbReference type="ARBA" id="ARBA00023175"/>
    </source>
</evidence>
<dbReference type="GO" id="GO:0008017">
    <property type="term" value="F:microtubule binding"/>
    <property type="evidence" value="ECO:0007669"/>
    <property type="project" value="InterPro"/>
</dbReference>
<accession>A0AA35X336</accession>
<evidence type="ECO:0000256" key="5">
    <source>
        <dbReference type="ARBA" id="ARBA00023054"/>
    </source>
</evidence>
<keyword evidence="7" id="KW-0206">Cytoskeleton</keyword>
<dbReference type="AlphaFoldDB" id="A0AA35X336"/>
<keyword evidence="7" id="KW-0963">Cytoplasm</keyword>
<evidence type="ECO:0000256" key="8">
    <source>
        <dbReference type="PROSITE-ProRule" id="PRU00283"/>
    </source>
</evidence>
<feature type="binding site" evidence="8">
    <location>
        <begin position="111"/>
        <end position="118"/>
    </location>
    <ligand>
        <name>ATP</name>
        <dbReference type="ChEBI" id="CHEBI:30616"/>
    </ligand>
</feature>
<evidence type="ECO:0000256" key="10">
    <source>
        <dbReference type="SAM" id="Coils"/>
    </source>
</evidence>
<name>A0AA35X336_GEOBA</name>
<evidence type="ECO:0000256" key="2">
    <source>
        <dbReference type="ARBA" id="ARBA00022701"/>
    </source>
</evidence>
<dbReference type="InterPro" id="IPR036961">
    <property type="entry name" value="Kinesin_motor_dom_sf"/>
</dbReference>
<keyword evidence="2 9" id="KW-0493">Microtubule</keyword>
<sequence length="529" mass="59896">MCEGRENFKVAVRVRPRLPNEVPSGFLQCVEADLVHNTVVANKPILKKASSRIGIDDFGEFVRPEPSQTQSFTYDVVLGKDSSQQDVFLRCASDIVKSVINGYNGSIIASGQTSSGKTYTIAGTKEEPGIIPRAAQIIFSQIGSYSNPAGQYLVRTSYLQIYNEKISDLLEPSRENLKIREDGCGGVFVETLSEHVVRDAEEIMALIKRGTRLRATNVTRMNKESSRSHAVFTIIIEHGKDDGHGGMAVTIGKLRLVDLAGSERLDVDAESKLQEETKNINVSLHNFTKVVTALTTPGVKYIPYRDSKLTRILQDCLGGNCKTTMIATIAPTSECYIETINTLKFAKRAKNIRNIAQVNEDMSEKALISSYQSEIKRLKLQLQERSSGTDIDYIKLLQERQEEQREKEEVKTKLEMQQKLADEAQAEKTKLISRIRELEDKFFRGGSKAVMDTEEFKEAILKEQQRVKQETASQYQRKFAELEKEKERASWRFTNLRHHCSWADSKTHCTTECEKLDFQKRFESPTKNK</sequence>
<dbReference type="GO" id="GO:0007018">
    <property type="term" value="P:microtubule-based movement"/>
    <property type="evidence" value="ECO:0007669"/>
    <property type="project" value="InterPro"/>
</dbReference>
<proteinExistence type="inferred from homology"/>
<evidence type="ECO:0000259" key="11">
    <source>
        <dbReference type="PROSITE" id="PS50067"/>
    </source>
</evidence>
<dbReference type="InterPro" id="IPR027640">
    <property type="entry name" value="Kinesin-like_fam"/>
</dbReference>
<dbReference type="PANTHER" id="PTHR47968:SF36">
    <property type="entry name" value="KINESIN HEAVY CHAIN ISOFORM X1"/>
    <property type="match status" value="1"/>
</dbReference>
<comment type="caution">
    <text evidence="12">The sequence shown here is derived from an EMBL/GenBank/DDBJ whole genome shotgun (WGS) entry which is preliminary data.</text>
</comment>
<feature type="coiled-coil region" evidence="10">
    <location>
        <begin position="465"/>
        <end position="492"/>
    </location>
</feature>
<evidence type="ECO:0000256" key="1">
    <source>
        <dbReference type="ARBA" id="ARBA00004245"/>
    </source>
</evidence>
<evidence type="ECO:0000256" key="9">
    <source>
        <dbReference type="RuleBase" id="RU000394"/>
    </source>
</evidence>
<dbReference type="PANTHER" id="PTHR47968">
    <property type="entry name" value="CENTROMERE PROTEIN E"/>
    <property type="match status" value="1"/>
</dbReference>
<dbReference type="PRINTS" id="PR00380">
    <property type="entry name" value="KINESINHEAVY"/>
</dbReference>
<dbReference type="InterPro" id="IPR019821">
    <property type="entry name" value="Kinesin_motor_CS"/>
</dbReference>
<dbReference type="SMART" id="SM00129">
    <property type="entry name" value="KISc"/>
    <property type="match status" value="1"/>
</dbReference>
<feature type="coiled-coil region" evidence="10">
    <location>
        <begin position="393"/>
        <end position="441"/>
    </location>
</feature>
<keyword evidence="3 8" id="KW-0547">Nucleotide-binding</keyword>
<keyword evidence="4 8" id="KW-0067">ATP-binding</keyword>
<keyword evidence="13" id="KW-1185">Reference proteome</keyword>
<dbReference type="CDD" id="cd00106">
    <property type="entry name" value="KISc"/>
    <property type="match status" value="1"/>
</dbReference>
<protein>
    <recommendedName>
        <fullName evidence="9">Kinesin-like protein</fullName>
    </recommendedName>
</protein>
<dbReference type="GO" id="GO:0003777">
    <property type="term" value="F:microtubule motor activity"/>
    <property type="evidence" value="ECO:0007669"/>
    <property type="project" value="InterPro"/>
</dbReference>
<keyword evidence="5 10" id="KW-0175">Coiled coil</keyword>
<evidence type="ECO:0000313" key="12">
    <source>
        <dbReference type="EMBL" id="CAI8038051.1"/>
    </source>
</evidence>
<keyword evidence="6 8" id="KW-0505">Motor protein</keyword>
<dbReference type="GO" id="GO:0005874">
    <property type="term" value="C:microtubule"/>
    <property type="evidence" value="ECO:0007669"/>
    <property type="project" value="UniProtKB-KW"/>
</dbReference>
<comment type="similarity">
    <text evidence="8 9">Belongs to the TRAFAC class myosin-kinesin ATPase superfamily. Kinesin family.</text>
</comment>
<evidence type="ECO:0000313" key="13">
    <source>
        <dbReference type="Proteomes" id="UP001174909"/>
    </source>
</evidence>
<comment type="subcellular location">
    <subcellularLocation>
        <location evidence="1">Cytoplasm</location>
        <location evidence="1">Cytoskeleton</location>
    </subcellularLocation>
</comment>
<dbReference type="SUPFAM" id="SSF52540">
    <property type="entry name" value="P-loop containing nucleoside triphosphate hydrolases"/>
    <property type="match status" value="1"/>
</dbReference>
<dbReference type="Proteomes" id="UP001174909">
    <property type="component" value="Unassembled WGS sequence"/>
</dbReference>
<dbReference type="EMBL" id="CASHTH010002972">
    <property type="protein sequence ID" value="CAI8038051.1"/>
    <property type="molecule type" value="Genomic_DNA"/>
</dbReference>
<organism evidence="12 13">
    <name type="scientific">Geodia barretti</name>
    <name type="common">Barrett's horny sponge</name>
    <dbReference type="NCBI Taxonomy" id="519541"/>
    <lineage>
        <taxon>Eukaryota</taxon>
        <taxon>Metazoa</taxon>
        <taxon>Porifera</taxon>
        <taxon>Demospongiae</taxon>
        <taxon>Heteroscleromorpha</taxon>
        <taxon>Tetractinellida</taxon>
        <taxon>Astrophorina</taxon>
        <taxon>Geodiidae</taxon>
        <taxon>Geodia</taxon>
    </lineage>
</organism>
<dbReference type="InterPro" id="IPR001752">
    <property type="entry name" value="Kinesin_motor_dom"/>
</dbReference>
<dbReference type="InterPro" id="IPR027417">
    <property type="entry name" value="P-loop_NTPase"/>
</dbReference>
<dbReference type="GO" id="GO:0005524">
    <property type="term" value="F:ATP binding"/>
    <property type="evidence" value="ECO:0007669"/>
    <property type="project" value="UniProtKB-UniRule"/>
</dbReference>